<dbReference type="InterPro" id="IPR053521">
    <property type="entry name" value="McjB-like"/>
</dbReference>
<reference evidence="3 4" key="1">
    <citation type="submission" date="2019-06" db="EMBL/GenBank/DDBJ databases">
        <title>Spirosoma utsteinense sp. nov. isolated from Antarctic ice-free soils.</title>
        <authorList>
            <person name="Tahon G."/>
        </authorList>
    </citation>
    <scope>NUCLEOTIDE SEQUENCE [LARGE SCALE GENOMIC DNA]</scope>
    <source>
        <strain evidence="3 4">LMG 31447</strain>
    </source>
</reference>
<evidence type="ECO:0000313" key="3">
    <source>
        <dbReference type="EMBL" id="MBC3792835.1"/>
    </source>
</evidence>
<sequence>MNVLSKLRRKQAKIRSLSWTEKLLLISVLTVLILFKVLLILFPLKWFITSVSDAATHKSKEGIPLAIMDKRIWAVRVLSAHIPLGFTCLVQALATKWLLKNQPDVRVHIGVRTNSIDGFSAHAWVTYQYKTILGEQPNMVFEPILAWN</sequence>
<dbReference type="RefSeq" id="WP_186738588.1">
    <property type="nucleotide sequence ID" value="NZ_VFIA01000019.1"/>
</dbReference>
<keyword evidence="1" id="KW-0472">Membrane</keyword>
<accession>A0ABR6WAC4</accession>
<comment type="caution">
    <text evidence="3">The sequence shown here is derived from an EMBL/GenBank/DDBJ whole genome shotgun (WGS) entry which is preliminary data.</text>
</comment>
<feature type="domain" description="Microcin J25-processing protein McjB C-terminal" evidence="2">
    <location>
        <begin position="42"/>
        <end position="145"/>
    </location>
</feature>
<evidence type="ECO:0000259" key="2">
    <source>
        <dbReference type="Pfam" id="PF13471"/>
    </source>
</evidence>
<keyword evidence="4" id="KW-1185">Reference proteome</keyword>
<feature type="transmembrane region" description="Helical" evidence="1">
    <location>
        <begin position="78"/>
        <end position="99"/>
    </location>
</feature>
<feature type="transmembrane region" description="Helical" evidence="1">
    <location>
        <begin position="23"/>
        <end position="44"/>
    </location>
</feature>
<gene>
    <name evidence="3" type="ORF">FH603_3349</name>
</gene>
<proteinExistence type="predicted"/>
<evidence type="ECO:0000256" key="1">
    <source>
        <dbReference type="SAM" id="Phobius"/>
    </source>
</evidence>
<organism evidence="3 4">
    <name type="scientific">Spirosoma utsteinense</name>
    <dbReference type="NCBI Taxonomy" id="2585773"/>
    <lineage>
        <taxon>Bacteria</taxon>
        <taxon>Pseudomonadati</taxon>
        <taxon>Bacteroidota</taxon>
        <taxon>Cytophagia</taxon>
        <taxon>Cytophagales</taxon>
        <taxon>Cytophagaceae</taxon>
        <taxon>Spirosoma</taxon>
    </lineage>
</organism>
<keyword evidence="1" id="KW-0812">Transmembrane</keyword>
<dbReference type="InterPro" id="IPR032708">
    <property type="entry name" value="McjB_C"/>
</dbReference>
<protein>
    <recommendedName>
        <fullName evidence="2">Microcin J25-processing protein McjB C-terminal domain-containing protein</fullName>
    </recommendedName>
</protein>
<dbReference type="EMBL" id="VFIA01000019">
    <property type="protein sequence ID" value="MBC3792835.1"/>
    <property type="molecule type" value="Genomic_DNA"/>
</dbReference>
<dbReference type="NCBIfam" id="NF033537">
    <property type="entry name" value="lasso_biosyn_B2"/>
    <property type="match status" value="1"/>
</dbReference>
<keyword evidence="1" id="KW-1133">Transmembrane helix</keyword>
<evidence type="ECO:0000313" key="4">
    <source>
        <dbReference type="Proteomes" id="UP000700732"/>
    </source>
</evidence>
<name>A0ABR6WAC4_9BACT</name>
<dbReference type="Proteomes" id="UP000700732">
    <property type="component" value="Unassembled WGS sequence"/>
</dbReference>
<dbReference type="Pfam" id="PF13471">
    <property type="entry name" value="Transglut_core3"/>
    <property type="match status" value="1"/>
</dbReference>